<keyword evidence="4" id="KW-1185">Reference proteome</keyword>
<comment type="caution">
    <text evidence="3">The sequence shown here is derived from an EMBL/GenBank/DDBJ whole genome shotgun (WGS) entry which is preliminary data.</text>
</comment>
<proteinExistence type="predicted"/>
<reference evidence="3 4" key="1">
    <citation type="submission" date="2023-07" db="EMBL/GenBank/DDBJ databases">
        <title>Sorghum-associated microbial communities from plants grown in Nebraska, USA.</title>
        <authorList>
            <person name="Schachtman D."/>
        </authorList>
    </citation>
    <scope>NUCLEOTIDE SEQUENCE [LARGE SCALE GENOMIC DNA]</scope>
    <source>
        <strain evidence="3 4">CC60</strain>
    </source>
</reference>
<dbReference type="Proteomes" id="UP001237737">
    <property type="component" value="Unassembled WGS sequence"/>
</dbReference>
<sequence>MATRNMYARRTSLLRRLLGGGTFLIALLAATPAAQAQWAVNDADANTKLGQIEQHTNDTVSQTKDINKVLGQTGDGDGKTINANLDAINKKFKIGQYKDTQPGPRVADPKKALPEDSTQLDDGTRCKAVAEPQQANCKLIVDLENAQYQYMLTMYKNTKTRDDMLRELLKERQAIGADDPNQYGKLEDNTNKLTALYNLIALDQQQMQTVNYAYEANLKYLRSQQTLAANAANTGKKPSEWGSIQLPGVGDVDIGSAISGLATGAVLSETLKGVQSDKPSGMQTLSIGESNGF</sequence>
<dbReference type="RefSeq" id="WP_306850430.1">
    <property type="nucleotide sequence ID" value="NZ_JAUSSK010000003.1"/>
</dbReference>
<evidence type="ECO:0000313" key="3">
    <source>
        <dbReference type="EMBL" id="MDQ0010331.1"/>
    </source>
</evidence>
<gene>
    <name evidence="3" type="ORF">J2T07_002521</name>
</gene>
<accession>A0ABT9SZ98</accession>
<evidence type="ECO:0000256" key="2">
    <source>
        <dbReference type="SAM" id="SignalP"/>
    </source>
</evidence>
<organism evidence="3 4">
    <name type="scientific">Luteibacter jiangsuensis</name>
    <dbReference type="NCBI Taxonomy" id="637577"/>
    <lineage>
        <taxon>Bacteria</taxon>
        <taxon>Pseudomonadati</taxon>
        <taxon>Pseudomonadota</taxon>
        <taxon>Gammaproteobacteria</taxon>
        <taxon>Lysobacterales</taxon>
        <taxon>Rhodanobacteraceae</taxon>
        <taxon>Luteibacter</taxon>
    </lineage>
</organism>
<dbReference type="EMBL" id="JAUSSK010000003">
    <property type="protein sequence ID" value="MDQ0010331.1"/>
    <property type="molecule type" value="Genomic_DNA"/>
</dbReference>
<evidence type="ECO:0000256" key="1">
    <source>
        <dbReference type="SAM" id="MobiDB-lite"/>
    </source>
</evidence>
<evidence type="ECO:0000313" key="4">
    <source>
        <dbReference type="Proteomes" id="UP001237737"/>
    </source>
</evidence>
<keyword evidence="2" id="KW-0732">Signal</keyword>
<feature type="chain" id="PRO_5046431450" evidence="2">
    <location>
        <begin position="37"/>
        <end position="293"/>
    </location>
</feature>
<protein>
    <submittedName>
        <fullName evidence="3">Uncharacterized protein</fullName>
    </submittedName>
</protein>
<feature type="region of interest" description="Disordered" evidence="1">
    <location>
        <begin position="98"/>
        <end position="120"/>
    </location>
</feature>
<feature type="signal peptide" evidence="2">
    <location>
        <begin position="1"/>
        <end position="36"/>
    </location>
</feature>
<name>A0ABT9SZ98_9GAMM</name>